<evidence type="ECO:0000313" key="1">
    <source>
        <dbReference type="EMBL" id="WVZ00118.1"/>
    </source>
</evidence>
<gene>
    <name evidence="1" type="ORF">V8G54_026187</name>
</gene>
<name>A0AAQ3MZZ0_VIGMU</name>
<proteinExistence type="predicted"/>
<organism evidence="1 2">
    <name type="scientific">Vigna mungo</name>
    <name type="common">Black gram</name>
    <name type="synonym">Phaseolus mungo</name>
    <dbReference type="NCBI Taxonomy" id="3915"/>
    <lineage>
        <taxon>Eukaryota</taxon>
        <taxon>Viridiplantae</taxon>
        <taxon>Streptophyta</taxon>
        <taxon>Embryophyta</taxon>
        <taxon>Tracheophyta</taxon>
        <taxon>Spermatophyta</taxon>
        <taxon>Magnoliopsida</taxon>
        <taxon>eudicotyledons</taxon>
        <taxon>Gunneridae</taxon>
        <taxon>Pentapetalae</taxon>
        <taxon>rosids</taxon>
        <taxon>fabids</taxon>
        <taxon>Fabales</taxon>
        <taxon>Fabaceae</taxon>
        <taxon>Papilionoideae</taxon>
        <taxon>50 kb inversion clade</taxon>
        <taxon>NPAAA clade</taxon>
        <taxon>indigoferoid/millettioid clade</taxon>
        <taxon>Phaseoleae</taxon>
        <taxon>Vigna</taxon>
    </lineage>
</organism>
<reference evidence="1 2" key="1">
    <citation type="journal article" date="2023" name="Life. Sci Alliance">
        <title>Evolutionary insights into 3D genome organization and epigenetic landscape of Vigna mungo.</title>
        <authorList>
            <person name="Junaid A."/>
            <person name="Singh B."/>
            <person name="Bhatia S."/>
        </authorList>
    </citation>
    <scope>NUCLEOTIDE SEQUENCE [LARGE SCALE GENOMIC DNA]</scope>
    <source>
        <strain evidence="1">Urdbean</strain>
    </source>
</reference>
<dbReference type="Proteomes" id="UP001374535">
    <property type="component" value="Chromosome 8"/>
</dbReference>
<keyword evidence="2" id="KW-1185">Reference proteome</keyword>
<evidence type="ECO:0000313" key="2">
    <source>
        <dbReference type="Proteomes" id="UP001374535"/>
    </source>
</evidence>
<dbReference type="AlphaFoldDB" id="A0AAQ3MZZ0"/>
<sequence>MGWRHGGSNGRGRLWGRRVVAWPEAGRDRLGLEREWGLEREKEEETKVVGGYGEAWLFWYWLWCGIMRVILRHGENQGRRKHSNISVVAWLWHELFILLYFEFGVSERAWIFGSPLLLCSFFEGFFSSQAQDSLSLAWIFSSRRSYSC</sequence>
<protein>
    <submittedName>
        <fullName evidence="1">Uncharacterized protein</fullName>
    </submittedName>
</protein>
<dbReference type="EMBL" id="CP144693">
    <property type="protein sequence ID" value="WVZ00118.1"/>
    <property type="molecule type" value="Genomic_DNA"/>
</dbReference>
<accession>A0AAQ3MZZ0</accession>